<evidence type="ECO:0000313" key="7">
    <source>
        <dbReference type="Proteomes" id="UP000597656"/>
    </source>
</evidence>
<gene>
    <name evidence="6" type="ORF">GCM10011609_83600</name>
</gene>
<dbReference type="SUPFAM" id="SSF46689">
    <property type="entry name" value="Homeodomain-like"/>
    <property type="match status" value="1"/>
</dbReference>
<evidence type="ECO:0000256" key="4">
    <source>
        <dbReference type="PROSITE-ProRule" id="PRU00335"/>
    </source>
</evidence>
<proteinExistence type="predicted"/>
<protein>
    <submittedName>
        <fullName evidence="6">TetR family transcriptional regulator</fullName>
    </submittedName>
</protein>
<keyword evidence="1" id="KW-0805">Transcription regulation</keyword>
<dbReference type="Gene3D" id="1.10.10.60">
    <property type="entry name" value="Homeodomain-like"/>
    <property type="match status" value="1"/>
</dbReference>
<feature type="domain" description="HTH tetR-type" evidence="5">
    <location>
        <begin position="13"/>
        <end position="73"/>
    </location>
</feature>
<feature type="DNA-binding region" description="H-T-H motif" evidence="4">
    <location>
        <begin position="36"/>
        <end position="55"/>
    </location>
</feature>
<keyword evidence="3" id="KW-0804">Transcription</keyword>
<dbReference type="PANTHER" id="PTHR30055">
    <property type="entry name" value="HTH-TYPE TRANSCRIPTIONAL REGULATOR RUTR"/>
    <property type="match status" value="1"/>
</dbReference>
<dbReference type="PROSITE" id="PS50977">
    <property type="entry name" value="HTH_TETR_2"/>
    <property type="match status" value="1"/>
</dbReference>
<dbReference type="EMBL" id="BMNC01000026">
    <property type="protein sequence ID" value="GGN27926.1"/>
    <property type="molecule type" value="Genomic_DNA"/>
</dbReference>
<reference evidence="7" key="1">
    <citation type="journal article" date="2019" name="Int. J. Syst. Evol. Microbiol.">
        <title>The Global Catalogue of Microorganisms (GCM) 10K type strain sequencing project: providing services to taxonomists for standard genome sequencing and annotation.</title>
        <authorList>
            <consortium name="The Broad Institute Genomics Platform"/>
            <consortium name="The Broad Institute Genome Sequencing Center for Infectious Disease"/>
            <person name="Wu L."/>
            <person name="Ma J."/>
        </authorList>
    </citation>
    <scope>NUCLEOTIDE SEQUENCE [LARGE SCALE GENOMIC DNA]</scope>
    <source>
        <strain evidence="7">CGMCC 4.7319</strain>
    </source>
</reference>
<dbReference type="Pfam" id="PF00440">
    <property type="entry name" value="TetR_N"/>
    <property type="match status" value="1"/>
</dbReference>
<evidence type="ECO:0000256" key="1">
    <source>
        <dbReference type="ARBA" id="ARBA00023015"/>
    </source>
</evidence>
<evidence type="ECO:0000313" key="6">
    <source>
        <dbReference type="EMBL" id="GGN27926.1"/>
    </source>
</evidence>
<organism evidence="6 7">
    <name type="scientific">Lentzea pudingi</name>
    <dbReference type="NCBI Taxonomy" id="1789439"/>
    <lineage>
        <taxon>Bacteria</taxon>
        <taxon>Bacillati</taxon>
        <taxon>Actinomycetota</taxon>
        <taxon>Actinomycetes</taxon>
        <taxon>Pseudonocardiales</taxon>
        <taxon>Pseudonocardiaceae</taxon>
        <taxon>Lentzea</taxon>
    </lineage>
</organism>
<evidence type="ECO:0000259" key="5">
    <source>
        <dbReference type="PROSITE" id="PS50977"/>
    </source>
</evidence>
<dbReference type="InterPro" id="IPR023772">
    <property type="entry name" value="DNA-bd_HTH_TetR-type_CS"/>
</dbReference>
<dbReference type="Proteomes" id="UP000597656">
    <property type="component" value="Unassembled WGS sequence"/>
</dbReference>
<dbReference type="Gene3D" id="1.10.357.10">
    <property type="entry name" value="Tetracycline Repressor, domain 2"/>
    <property type="match status" value="1"/>
</dbReference>
<sequence length="204" mass="21801">MPVDPGRRERKKQVTRQALMAAAVRLFTERGYDETSIADITDAADVSKRTFFLHFPTKEDVLLADSTRRITLAVRAIEERSPGTPLRDALATAADRMITSAAEHDLPAGLAALRARLVVTAPSVQARVLHTTFTAQTRIAKALRDAYALDEVTAAALVGALMGAISAATATSLERGDAFEATQAAMRTAASLALRCTEPIRPGS</sequence>
<keyword evidence="7" id="KW-1185">Reference proteome</keyword>
<evidence type="ECO:0000256" key="3">
    <source>
        <dbReference type="ARBA" id="ARBA00023163"/>
    </source>
</evidence>
<dbReference type="InterPro" id="IPR009057">
    <property type="entry name" value="Homeodomain-like_sf"/>
</dbReference>
<comment type="caution">
    <text evidence="6">The sequence shown here is derived from an EMBL/GenBank/DDBJ whole genome shotgun (WGS) entry which is preliminary data.</text>
</comment>
<dbReference type="RefSeq" id="WP_229694257.1">
    <property type="nucleotide sequence ID" value="NZ_BMNC01000026.1"/>
</dbReference>
<dbReference type="PANTHER" id="PTHR30055:SF234">
    <property type="entry name" value="HTH-TYPE TRANSCRIPTIONAL REGULATOR BETI"/>
    <property type="match status" value="1"/>
</dbReference>
<evidence type="ECO:0000256" key="2">
    <source>
        <dbReference type="ARBA" id="ARBA00023125"/>
    </source>
</evidence>
<keyword evidence="2 4" id="KW-0238">DNA-binding</keyword>
<dbReference type="PRINTS" id="PR00455">
    <property type="entry name" value="HTHTETR"/>
</dbReference>
<dbReference type="InterPro" id="IPR050109">
    <property type="entry name" value="HTH-type_TetR-like_transc_reg"/>
</dbReference>
<accession>A0ABQ2IR98</accession>
<dbReference type="PROSITE" id="PS01081">
    <property type="entry name" value="HTH_TETR_1"/>
    <property type="match status" value="1"/>
</dbReference>
<name>A0ABQ2IR98_9PSEU</name>
<dbReference type="InterPro" id="IPR001647">
    <property type="entry name" value="HTH_TetR"/>
</dbReference>